<dbReference type="EMBL" id="BSOW01000015">
    <property type="protein sequence ID" value="GLR87710.1"/>
    <property type="molecule type" value="Genomic_DNA"/>
</dbReference>
<dbReference type="Gene3D" id="3.10.450.620">
    <property type="entry name" value="JHP933, nucleotidyltransferase-like core domain"/>
    <property type="match status" value="1"/>
</dbReference>
<dbReference type="Pfam" id="PF08843">
    <property type="entry name" value="AbiEii"/>
    <property type="match status" value="1"/>
</dbReference>
<evidence type="ECO:0008006" key="3">
    <source>
        <dbReference type="Google" id="ProtNLM"/>
    </source>
</evidence>
<evidence type="ECO:0000313" key="2">
    <source>
        <dbReference type="Proteomes" id="UP001156905"/>
    </source>
</evidence>
<evidence type="ECO:0000313" key="1">
    <source>
        <dbReference type="EMBL" id="GLR87710.1"/>
    </source>
</evidence>
<dbReference type="Proteomes" id="UP001156905">
    <property type="component" value="Unassembled WGS sequence"/>
</dbReference>
<gene>
    <name evidence="1" type="ORF">GCM10007857_44210</name>
</gene>
<name>A0ABQ6B069_9BRAD</name>
<keyword evidence="2" id="KW-1185">Reference proteome</keyword>
<organism evidence="1 2">
    <name type="scientific">Bradyrhizobium iriomotense</name>
    <dbReference type="NCBI Taxonomy" id="441950"/>
    <lineage>
        <taxon>Bacteria</taxon>
        <taxon>Pseudomonadati</taxon>
        <taxon>Pseudomonadota</taxon>
        <taxon>Alphaproteobacteria</taxon>
        <taxon>Hyphomicrobiales</taxon>
        <taxon>Nitrobacteraceae</taxon>
        <taxon>Bradyrhizobium</taxon>
    </lineage>
</organism>
<sequence length="316" mass="36069">MPHDFLHNHPQFADLIRIVVEEKSIDPALVEKDYWIMHCLYGLQQLGFTFQLKGGTSLSKGHRIINRFSEDIDILIEPPPEQDVKTGKNQNKPAHIQSRKGFYEWLAQEINTDGITSVDRDTEFDDVPNYRSAGIKLNYTTVVEAMEGLREGVLLEVGFDTVAPNAPKDISSWLYDRTVASNVDVIDNRAKAVPCYHPGYTFVEKLQTVSTKFRKQQADGSDPVGFMRHYYDIHELLRQPEVQKFVGTDAYKGHKQARFRKDDNQNIAENEAFILSGGKTRALYADAYKRSSALYYAGKPTFEQILSEISKWADKL</sequence>
<protein>
    <recommendedName>
        <fullName evidence="3">Nucleotidyl transferase AbiEii/AbiGii toxin family protein</fullName>
    </recommendedName>
</protein>
<reference evidence="2" key="1">
    <citation type="journal article" date="2019" name="Int. J. Syst. Evol. Microbiol.">
        <title>The Global Catalogue of Microorganisms (GCM) 10K type strain sequencing project: providing services to taxonomists for standard genome sequencing and annotation.</title>
        <authorList>
            <consortium name="The Broad Institute Genomics Platform"/>
            <consortium name="The Broad Institute Genome Sequencing Center for Infectious Disease"/>
            <person name="Wu L."/>
            <person name="Ma J."/>
        </authorList>
    </citation>
    <scope>NUCLEOTIDE SEQUENCE [LARGE SCALE GENOMIC DNA]</scope>
    <source>
        <strain evidence="2">NBRC 102520</strain>
    </source>
</reference>
<comment type="caution">
    <text evidence="1">The sequence shown here is derived from an EMBL/GenBank/DDBJ whole genome shotgun (WGS) entry which is preliminary data.</text>
</comment>
<proteinExistence type="predicted"/>
<dbReference type="InterPro" id="IPR014942">
    <property type="entry name" value="AbiEii"/>
</dbReference>
<accession>A0ABQ6B069</accession>
<dbReference type="RefSeq" id="WP_284268696.1">
    <property type="nucleotide sequence ID" value="NZ_BSOW01000015.1"/>
</dbReference>